<dbReference type="EMBL" id="AP024110">
    <property type="protein sequence ID" value="BCM24523.1"/>
    <property type="molecule type" value="Genomic_DNA"/>
</dbReference>
<evidence type="ECO:0000313" key="8">
    <source>
        <dbReference type="Proteomes" id="UP000826722"/>
    </source>
</evidence>
<dbReference type="AlphaFoldDB" id="A0A8D5K095"/>
<protein>
    <submittedName>
        <fullName evidence="7">RNA polymerase sigma factor</fullName>
    </submittedName>
</protein>
<feature type="domain" description="RNA polymerase sigma factor 70 region 4 type 2" evidence="6">
    <location>
        <begin position="108"/>
        <end position="160"/>
    </location>
</feature>
<evidence type="ECO:0000256" key="1">
    <source>
        <dbReference type="ARBA" id="ARBA00010641"/>
    </source>
</evidence>
<sequence>MNLMMNEMYSSHHAWLHGWLRKRLASSDVAADLAQDTFVSVLTRQNKEQEDVVINEPRAYLTTIAKCILSNYFQRKNLEEAYNEALANIGLEVTISAEDKLILLETLQEIDAMLDKLPVKVRQAFLLHHLDGANYSEIALKLDISDRTVTRYMAQAFEQCLLHML</sequence>
<dbReference type="InterPro" id="IPR007627">
    <property type="entry name" value="RNA_pol_sigma70_r2"/>
</dbReference>
<keyword evidence="4" id="KW-0804">Transcription</keyword>
<dbReference type="KEGG" id="mpau:ZMTM_07820"/>
<dbReference type="GO" id="GO:0003677">
    <property type="term" value="F:DNA binding"/>
    <property type="evidence" value="ECO:0007669"/>
    <property type="project" value="InterPro"/>
</dbReference>
<dbReference type="Pfam" id="PF04542">
    <property type="entry name" value="Sigma70_r2"/>
    <property type="match status" value="1"/>
</dbReference>
<reference evidence="7" key="1">
    <citation type="journal article" date="2021" name="Arch. Microbiol.">
        <title>Methyloradius palustris gen. nov., sp. nov., a methanol-oxidizing bacterium isolated from snow.</title>
        <authorList>
            <person name="Miyadera T."/>
            <person name="Kojima H."/>
            <person name="Fukui M."/>
        </authorList>
    </citation>
    <scope>NUCLEOTIDE SEQUENCE</scope>
    <source>
        <strain evidence="7">Zm11</strain>
    </source>
</reference>
<dbReference type="InterPro" id="IPR014284">
    <property type="entry name" value="RNA_pol_sigma-70_dom"/>
</dbReference>
<dbReference type="Pfam" id="PF08281">
    <property type="entry name" value="Sigma70_r4_2"/>
    <property type="match status" value="1"/>
</dbReference>
<accession>A0A8D5K095</accession>
<dbReference type="InterPro" id="IPR013324">
    <property type="entry name" value="RNA_pol_sigma_r3/r4-like"/>
</dbReference>
<keyword evidence="8" id="KW-1185">Reference proteome</keyword>
<dbReference type="GO" id="GO:0016987">
    <property type="term" value="F:sigma factor activity"/>
    <property type="evidence" value="ECO:0007669"/>
    <property type="project" value="UniProtKB-KW"/>
</dbReference>
<comment type="similarity">
    <text evidence="1">Belongs to the sigma-70 factor family. ECF subfamily.</text>
</comment>
<dbReference type="Gene3D" id="1.10.1740.10">
    <property type="match status" value="1"/>
</dbReference>
<evidence type="ECO:0000259" key="6">
    <source>
        <dbReference type="Pfam" id="PF08281"/>
    </source>
</evidence>
<keyword evidence="3" id="KW-0731">Sigma factor</keyword>
<dbReference type="SUPFAM" id="SSF88946">
    <property type="entry name" value="Sigma2 domain of RNA polymerase sigma factors"/>
    <property type="match status" value="1"/>
</dbReference>
<organism evidence="7 8">
    <name type="scientific">Methyloradius palustris</name>
    <dbReference type="NCBI Taxonomy" id="2778876"/>
    <lineage>
        <taxon>Bacteria</taxon>
        <taxon>Pseudomonadati</taxon>
        <taxon>Pseudomonadota</taxon>
        <taxon>Betaproteobacteria</taxon>
        <taxon>Nitrosomonadales</taxon>
        <taxon>Methylophilaceae</taxon>
        <taxon>Methyloradius</taxon>
    </lineage>
</organism>
<dbReference type="SUPFAM" id="SSF88659">
    <property type="entry name" value="Sigma3 and sigma4 domains of RNA polymerase sigma factors"/>
    <property type="match status" value="1"/>
</dbReference>
<dbReference type="Proteomes" id="UP000826722">
    <property type="component" value="Chromosome"/>
</dbReference>
<dbReference type="NCBIfam" id="TIGR02937">
    <property type="entry name" value="sigma70-ECF"/>
    <property type="match status" value="1"/>
</dbReference>
<gene>
    <name evidence="7" type="ORF">ZMTM_07820</name>
</gene>
<dbReference type="PANTHER" id="PTHR43133">
    <property type="entry name" value="RNA POLYMERASE ECF-TYPE SIGMA FACTO"/>
    <property type="match status" value="1"/>
</dbReference>
<name>A0A8D5K095_9PROT</name>
<evidence type="ECO:0000256" key="3">
    <source>
        <dbReference type="ARBA" id="ARBA00023082"/>
    </source>
</evidence>
<dbReference type="InterPro" id="IPR039425">
    <property type="entry name" value="RNA_pol_sigma-70-like"/>
</dbReference>
<proteinExistence type="inferred from homology"/>
<dbReference type="InterPro" id="IPR013249">
    <property type="entry name" value="RNA_pol_sigma70_r4_t2"/>
</dbReference>
<feature type="domain" description="RNA polymerase sigma-70 region 2" evidence="5">
    <location>
        <begin position="8"/>
        <end position="76"/>
    </location>
</feature>
<dbReference type="InterPro" id="IPR013325">
    <property type="entry name" value="RNA_pol_sigma_r2"/>
</dbReference>
<dbReference type="Gene3D" id="1.10.10.10">
    <property type="entry name" value="Winged helix-like DNA-binding domain superfamily/Winged helix DNA-binding domain"/>
    <property type="match status" value="1"/>
</dbReference>
<keyword evidence="2" id="KW-0805">Transcription regulation</keyword>
<evidence type="ECO:0000313" key="7">
    <source>
        <dbReference type="EMBL" id="BCM24523.1"/>
    </source>
</evidence>
<dbReference type="GO" id="GO:0006352">
    <property type="term" value="P:DNA-templated transcription initiation"/>
    <property type="evidence" value="ECO:0007669"/>
    <property type="project" value="InterPro"/>
</dbReference>
<evidence type="ECO:0000256" key="2">
    <source>
        <dbReference type="ARBA" id="ARBA00023015"/>
    </source>
</evidence>
<dbReference type="InterPro" id="IPR036388">
    <property type="entry name" value="WH-like_DNA-bd_sf"/>
</dbReference>
<evidence type="ECO:0000256" key="4">
    <source>
        <dbReference type="ARBA" id="ARBA00023163"/>
    </source>
</evidence>
<dbReference type="PANTHER" id="PTHR43133:SF63">
    <property type="entry name" value="RNA POLYMERASE SIGMA FACTOR FECI-RELATED"/>
    <property type="match status" value="1"/>
</dbReference>
<evidence type="ECO:0000259" key="5">
    <source>
        <dbReference type="Pfam" id="PF04542"/>
    </source>
</evidence>